<keyword evidence="4 6" id="KW-0560">Oxidoreductase</keyword>
<dbReference type="InterPro" id="IPR028427">
    <property type="entry name" value="Met_Sox_Rdtase_MsrB"/>
</dbReference>
<proteinExistence type="inferred from homology"/>
<dbReference type="RefSeq" id="WP_011127212.1">
    <property type="nucleotide sequence ID" value="NC_005070.1"/>
</dbReference>
<dbReference type="SUPFAM" id="SSF51316">
    <property type="entry name" value="Mss4-like"/>
    <property type="match status" value="1"/>
</dbReference>
<evidence type="ECO:0000256" key="4">
    <source>
        <dbReference type="ARBA" id="ARBA00023002"/>
    </source>
</evidence>
<dbReference type="Proteomes" id="UP000001422">
    <property type="component" value="Chromosome"/>
</dbReference>
<dbReference type="InterPro" id="IPR011057">
    <property type="entry name" value="Mss4-like_sf"/>
</dbReference>
<comment type="catalytic activity">
    <reaction evidence="5 6">
        <text>L-methionyl-[protein] + [thioredoxin]-disulfide + H2O = L-methionyl-(R)-S-oxide-[protein] + [thioredoxin]-dithiol</text>
        <dbReference type="Rhea" id="RHEA:24164"/>
        <dbReference type="Rhea" id="RHEA-COMP:10698"/>
        <dbReference type="Rhea" id="RHEA-COMP:10700"/>
        <dbReference type="Rhea" id="RHEA-COMP:12313"/>
        <dbReference type="Rhea" id="RHEA-COMP:12314"/>
        <dbReference type="ChEBI" id="CHEBI:15377"/>
        <dbReference type="ChEBI" id="CHEBI:16044"/>
        <dbReference type="ChEBI" id="CHEBI:29950"/>
        <dbReference type="ChEBI" id="CHEBI:45764"/>
        <dbReference type="ChEBI" id="CHEBI:50058"/>
        <dbReference type="EC" id="1.8.4.12"/>
    </reaction>
</comment>
<dbReference type="GO" id="GO:0006979">
    <property type="term" value="P:response to oxidative stress"/>
    <property type="evidence" value="ECO:0007669"/>
    <property type="project" value="InterPro"/>
</dbReference>
<keyword evidence="9" id="KW-1185">Reference proteome</keyword>
<evidence type="ECO:0000313" key="9">
    <source>
        <dbReference type="Proteomes" id="UP000001422"/>
    </source>
</evidence>
<accession>Q7U9C0</accession>
<feature type="binding site" evidence="6">
    <location>
        <position position="100"/>
    </location>
    <ligand>
        <name>Zn(2+)</name>
        <dbReference type="ChEBI" id="CHEBI:29105"/>
    </ligand>
</feature>
<dbReference type="GO" id="GO:0033743">
    <property type="term" value="F:peptide-methionine (R)-S-oxide reductase activity"/>
    <property type="evidence" value="ECO:0007669"/>
    <property type="project" value="UniProtKB-UniRule"/>
</dbReference>
<dbReference type="PROSITE" id="PS51790">
    <property type="entry name" value="MSRB"/>
    <property type="match status" value="1"/>
</dbReference>
<dbReference type="HAMAP" id="MF_01400">
    <property type="entry name" value="MsrB"/>
    <property type="match status" value="1"/>
</dbReference>
<dbReference type="PANTHER" id="PTHR10173">
    <property type="entry name" value="METHIONINE SULFOXIDE REDUCTASE"/>
    <property type="match status" value="1"/>
</dbReference>
<evidence type="ECO:0000259" key="7">
    <source>
        <dbReference type="PROSITE" id="PS51790"/>
    </source>
</evidence>
<organism evidence="8 9">
    <name type="scientific">Parasynechococcus marenigrum (strain WH8102)</name>
    <dbReference type="NCBI Taxonomy" id="84588"/>
    <lineage>
        <taxon>Bacteria</taxon>
        <taxon>Bacillati</taxon>
        <taxon>Cyanobacteriota</taxon>
        <taxon>Cyanophyceae</taxon>
        <taxon>Synechococcales</taxon>
        <taxon>Prochlorococcaceae</taxon>
        <taxon>Parasynechococcus</taxon>
        <taxon>Parasynechococcus marenigrum</taxon>
    </lineage>
</organism>
<feature type="domain" description="MsrB" evidence="7">
    <location>
        <begin position="9"/>
        <end position="131"/>
    </location>
</feature>
<keyword evidence="2 6" id="KW-0479">Metal-binding</keyword>
<dbReference type="AlphaFoldDB" id="Q7U9C0"/>
<evidence type="ECO:0000256" key="2">
    <source>
        <dbReference type="ARBA" id="ARBA00022723"/>
    </source>
</evidence>
<reference evidence="8 9" key="1">
    <citation type="journal article" date="2003" name="Nature">
        <title>The genome of a motile marine Synechococcus.</title>
        <authorList>
            <person name="Palenik B."/>
            <person name="Brahamsha B."/>
            <person name="Larimer F."/>
            <person name="Land M."/>
            <person name="Hauser L."/>
            <person name="Chain P."/>
            <person name="Lamerdin J."/>
            <person name="Regala W."/>
            <person name="Allen E.A."/>
            <person name="McCarren J."/>
            <person name="Paulsen I."/>
            <person name="Dufresne A."/>
            <person name="Partensky F."/>
            <person name="Webb E."/>
            <person name="Waterbury J."/>
        </authorList>
    </citation>
    <scope>NUCLEOTIDE SEQUENCE [LARGE SCALE GENOMIC DNA]</scope>
    <source>
        <strain evidence="8 9">WH8102</strain>
    </source>
</reference>
<dbReference type="GO" id="GO:0005737">
    <property type="term" value="C:cytoplasm"/>
    <property type="evidence" value="ECO:0007669"/>
    <property type="project" value="TreeGrafter"/>
</dbReference>
<dbReference type="InterPro" id="IPR002579">
    <property type="entry name" value="Met_Sox_Rdtase_MsrB_dom"/>
</dbReference>
<dbReference type="HOGENOM" id="CLU_031040_8_5_3"/>
<protein>
    <recommendedName>
        <fullName evidence="6">Peptide methionine sulfoxide reductase MsrB</fullName>
        <ecNumber evidence="6">1.8.4.12</ecNumber>
    </recommendedName>
    <alternativeName>
        <fullName evidence="6">Peptide-methionine (R)-S-oxide reductase</fullName>
    </alternativeName>
</protein>
<dbReference type="NCBIfam" id="TIGR00357">
    <property type="entry name" value="peptide-methionine (R)-S-oxide reductase MsrB"/>
    <property type="match status" value="1"/>
</dbReference>
<comment type="similarity">
    <text evidence="1 6">Belongs to the MsrB Met sulfoxide reductase family.</text>
</comment>
<gene>
    <name evidence="6" type="primary">msrB</name>
    <name evidence="8" type="ordered locus">SYNW0338</name>
</gene>
<dbReference type="KEGG" id="syw:SYNW0338"/>
<evidence type="ECO:0000313" key="8">
    <source>
        <dbReference type="EMBL" id="CAE06853.1"/>
    </source>
</evidence>
<feature type="binding site" evidence="6">
    <location>
        <position position="51"/>
    </location>
    <ligand>
        <name>Zn(2+)</name>
        <dbReference type="ChEBI" id="CHEBI:29105"/>
    </ligand>
</feature>
<dbReference type="EMBL" id="BX569689">
    <property type="protein sequence ID" value="CAE06853.1"/>
    <property type="molecule type" value="Genomic_DNA"/>
</dbReference>
<dbReference type="eggNOG" id="COG0229">
    <property type="taxonomic scope" value="Bacteria"/>
</dbReference>
<dbReference type="GO" id="GO:0008270">
    <property type="term" value="F:zinc ion binding"/>
    <property type="evidence" value="ECO:0007669"/>
    <property type="project" value="UniProtKB-UniRule"/>
</dbReference>
<dbReference type="Gene3D" id="2.170.150.20">
    <property type="entry name" value="Peptide methionine sulfoxide reductase"/>
    <property type="match status" value="1"/>
</dbReference>
<evidence type="ECO:0000256" key="6">
    <source>
        <dbReference type="HAMAP-Rule" id="MF_01400"/>
    </source>
</evidence>
<sequence length="131" mass="14644">MSERIERSPEEWRQTLSPEQFQVARCGGTERAFTGAYWNKKDSGTYHCICCDAPLFSSQTKFESGTGWPSFWDGVSSEAITTKQDLSHGMVRVEINCARCDAHLGHVFPDGPAPTRQRYCVNSASLDFKAS</sequence>
<evidence type="ECO:0000256" key="1">
    <source>
        <dbReference type="ARBA" id="ARBA00007174"/>
    </source>
</evidence>
<name>Q7U9C0_PARMW</name>
<dbReference type="EC" id="1.8.4.12" evidence="6"/>
<evidence type="ECO:0000256" key="3">
    <source>
        <dbReference type="ARBA" id="ARBA00022833"/>
    </source>
</evidence>
<dbReference type="PANTHER" id="PTHR10173:SF52">
    <property type="entry name" value="METHIONINE-R-SULFOXIDE REDUCTASE B1"/>
    <property type="match status" value="1"/>
</dbReference>
<dbReference type="FunFam" id="2.170.150.20:FF:000001">
    <property type="entry name" value="Peptide methionine sulfoxide reductase MsrB"/>
    <property type="match status" value="1"/>
</dbReference>
<feature type="binding site" evidence="6">
    <location>
        <position position="97"/>
    </location>
    <ligand>
        <name>Zn(2+)</name>
        <dbReference type="ChEBI" id="CHEBI:29105"/>
    </ligand>
</feature>
<dbReference type="Pfam" id="PF01641">
    <property type="entry name" value="SelR"/>
    <property type="match status" value="1"/>
</dbReference>
<feature type="active site" description="Nucleophile" evidence="6">
    <location>
        <position position="120"/>
    </location>
</feature>
<feature type="binding site" evidence="6">
    <location>
        <position position="48"/>
    </location>
    <ligand>
        <name>Zn(2+)</name>
        <dbReference type="ChEBI" id="CHEBI:29105"/>
    </ligand>
</feature>
<comment type="cofactor">
    <cofactor evidence="6">
        <name>Zn(2+)</name>
        <dbReference type="ChEBI" id="CHEBI:29105"/>
    </cofactor>
    <text evidence="6">Binds 1 zinc ion per subunit. The zinc ion is important for the structural integrity of the protein.</text>
</comment>
<dbReference type="STRING" id="84588.SYNW0338"/>
<keyword evidence="3 6" id="KW-0862">Zinc</keyword>
<dbReference type="GO" id="GO:0030091">
    <property type="term" value="P:protein repair"/>
    <property type="evidence" value="ECO:0007669"/>
    <property type="project" value="InterPro"/>
</dbReference>
<evidence type="ECO:0000256" key="5">
    <source>
        <dbReference type="ARBA" id="ARBA00048488"/>
    </source>
</evidence>